<sequence length="458" mass="51075">MKHYIYIILAFLSLNVAFFTSCKKKDILSSGGINFTTETLLFDTIFTTVGSTTLNFRIHNTENRPVKIDEILLMGESNSNFRINVDGISGDMHKDVIIPAKDSIYTFVEVTLDPNNGTNPLVIEDSIRFLVNGKYSYVLLAAWGQDAYFYNRDTISGILPNDKPHVVYSSVRVVDGQDLTIPAGTDFYLHKNAIFYVSESALNINGTVDEPVTFQGDRLEDFYDDVAGQYYGLYFDHAKTSTINHAIIKNGIAGIHIYETHPTNSDYTVKLYNSEISNHASYGLFNFDGGTIYGENLSVHSNGTYAYFSLKGGEFYFKQSNFLSYGGNASVAAAFRNHYENVGAHINGKMYNCILDATGDNAIGFDTLNDNLNSFIFDFEFDYCALKAKDEIDDDPRVSNILWNLFPGFENQAEKDFHLTAGSPFIDAGSTSFTHSTGLDIEETPRTGVPDLGAYEFQ</sequence>
<name>A0A1I6YQI1_9FLAO</name>
<keyword evidence="2" id="KW-1185">Reference proteome</keyword>
<evidence type="ECO:0000313" key="2">
    <source>
        <dbReference type="Proteomes" id="UP000236454"/>
    </source>
</evidence>
<reference evidence="1 2" key="1">
    <citation type="submission" date="2016-10" db="EMBL/GenBank/DDBJ databases">
        <authorList>
            <person name="de Groot N.N."/>
        </authorList>
    </citation>
    <scope>NUCLEOTIDE SEQUENCE [LARGE SCALE GENOMIC DNA]</scope>
    <source>
        <strain evidence="1 2">CGMCC 1.7005</strain>
    </source>
</reference>
<dbReference type="OrthoDB" id="1111178at2"/>
<evidence type="ECO:0008006" key="3">
    <source>
        <dbReference type="Google" id="ProtNLM"/>
    </source>
</evidence>
<gene>
    <name evidence="1" type="ORF">SAMN05216474_1091</name>
</gene>
<dbReference type="SUPFAM" id="SSF51126">
    <property type="entry name" value="Pectin lyase-like"/>
    <property type="match status" value="1"/>
</dbReference>
<organism evidence="1 2">
    <name type="scientific">Lishizhenia tianjinensis</name>
    <dbReference type="NCBI Taxonomy" id="477690"/>
    <lineage>
        <taxon>Bacteria</taxon>
        <taxon>Pseudomonadati</taxon>
        <taxon>Bacteroidota</taxon>
        <taxon>Flavobacteriia</taxon>
        <taxon>Flavobacteriales</taxon>
        <taxon>Crocinitomicaceae</taxon>
        <taxon>Lishizhenia</taxon>
    </lineage>
</organism>
<dbReference type="RefSeq" id="WP_090247293.1">
    <property type="nucleotide sequence ID" value="NZ_FPAS01000001.1"/>
</dbReference>
<dbReference type="STRING" id="477690.SAMN05216474_1091"/>
<dbReference type="NCBIfam" id="NF041518">
    <property type="entry name" value="choice_anch_Q"/>
    <property type="match status" value="1"/>
</dbReference>
<dbReference type="InterPro" id="IPR059226">
    <property type="entry name" value="Choice_anch_Q_dom"/>
</dbReference>
<accession>A0A1I6YQI1</accession>
<protein>
    <recommendedName>
        <fullName evidence="3">Right handed beta helix region</fullName>
    </recommendedName>
</protein>
<dbReference type="InterPro" id="IPR011050">
    <property type="entry name" value="Pectin_lyase_fold/virulence"/>
</dbReference>
<dbReference type="EMBL" id="FPAS01000001">
    <property type="protein sequence ID" value="SFT52695.1"/>
    <property type="molecule type" value="Genomic_DNA"/>
</dbReference>
<evidence type="ECO:0000313" key="1">
    <source>
        <dbReference type="EMBL" id="SFT52695.1"/>
    </source>
</evidence>
<dbReference type="AlphaFoldDB" id="A0A1I6YQI1"/>
<dbReference type="PROSITE" id="PS51257">
    <property type="entry name" value="PROKAR_LIPOPROTEIN"/>
    <property type="match status" value="1"/>
</dbReference>
<proteinExistence type="predicted"/>
<dbReference type="Proteomes" id="UP000236454">
    <property type="component" value="Unassembled WGS sequence"/>
</dbReference>